<dbReference type="Gene3D" id="3.40.50.920">
    <property type="match status" value="1"/>
</dbReference>
<dbReference type="Pfam" id="PF17147">
    <property type="entry name" value="PFOR_II"/>
    <property type="match status" value="1"/>
</dbReference>
<dbReference type="CDD" id="cd07034">
    <property type="entry name" value="TPP_PYR_PFOR_IOR-alpha_like"/>
    <property type="match status" value="1"/>
</dbReference>
<keyword evidence="1" id="KW-0560">Oxidoreductase</keyword>
<dbReference type="Proteomes" id="UP001519887">
    <property type="component" value="Unassembled WGS sequence"/>
</dbReference>
<proteinExistence type="predicted"/>
<gene>
    <name evidence="4" type="ORF">K0U00_39480</name>
</gene>
<comment type="caution">
    <text evidence="4">The sequence shown here is derived from an EMBL/GenBank/DDBJ whole genome shotgun (WGS) entry which is preliminary data.</text>
</comment>
<dbReference type="PANTHER" id="PTHR32154:SF20">
    <property type="entry name" value="2-OXOGLUTARATE OXIDOREDUCTASE SUBUNIT KORA"/>
    <property type="match status" value="1"/>
</dbReference>
<dbReference type="PANTHER" id="PTHR32154">
    <property type="entry name" value="PYRUVATE-FLAVODOXIN OXIDOREDUCTASE-RELATED"/>
    <property type="match status" value="1"/>
</dbReference>
<feature type="domain" description="Pyruvate:ferredoxin oxidoreductase core" evidence="3">
    <location>
        <begin position="176"/>
        <end position="270"/>
    </location>
</feature>
<dbReference type="SUPFAM" id="SSF52518">
    <property type="entry name" value="Thiamin diphosphate-binding fold (THDP-binding)"/>
    <property type="match status" value="1"/>
</dbReference>
<feature type="domain" description="Pyruvate flavodoxin/ferredoxin oxidoreductase pyrimidine binding" evidence="2">
    <location>
        <begin position="1"/>
        <end position="151"/>
    </location>
</feature>
<feature type="non-terminal residue" evidence="4">
    <location>
        <position position="1"/>
    </location>
</feature>
<dbReference type="Pfam" id="PF01855">
    <property type="entry name" value="POR_N"/>
    <property type="match status" value="1"/>
</dbReference>
<dbReference type="SUPFAM" id="SSF52922">
    <property type="entry name" value="TK C-terminal domain-like"/>
    <property type="match status" value="1"/>
</dbReference>
<name>A0ABS7CGV8_9BACL</name>
<dbReference type="InterPro" id="IPR009014">
    <property type="entry name" value="Transketo_C/PFOR_II"/>
</dbReference>
<sequence>TQRGGPSTGLPTKQEQSDLNAMVYGTHGEIPKIVIAPASIEDCFYDTIESFNLSEEYQVPVILMTDLQLSLGKQSCETLDLDKVKISRGKLTRDLPELETNQLFKRYELTEDGVSPRVIPGDKNGIHHVTGVEHDETGRPSESAVNRKKMMDKRLSKLDNMLIRDAVRADAPHEEADLLVIGMGSTGGTIDEARTRLDKDGHTINHITIRQIHPFPTDLVNSYMQSAKKVVVLENNATAQLASQVKLHVGQAEKIHSLLKYDGNPFLPSEVYKACKELV</sequence>
<protein>
    <submittedName>
        <fullName evidence="4">2-oxoacid:acceptor oxidoreductase subunit alpha</fullName>
    </submittedName>
</protein>
<evidence type="ECO:0000313" key="4">
    <source>
        <dbReference type="EMBL" id="MBW7460162.1"/>
    </source>
</evidence>
<evidence type="ECO:0000259" key="2">
    <source>
        <dbReference type="Pfam" id="PF01855"/>
    </source>
</evidence>
<evidence type="ECO:0000313" key="5">
    <source>
        <dbReference type="Proteomes" id="UP001519887"/>
    </source>
</evidence>
<dbReference type="InterPro" id="IPR029061">
    <property type="entry name" value="THDP-binding"/>
</dbReference>
<evidence type="ECO:0000259" key="3">
    <source>
        <dbReference type="Pfam" id="PF17147"/>
    </source>
</evidence>
<dbReference type="EMBL" id="JAHZIK010002054">
    <property type="protein sequence ID" value="MBW7460162.1"/>
    <property type="molecule type" value="Genomic_DNA"/>
</dbReference>
<organism evidence="4 5">
    <name type="scientific">Paenibacillus sepulcri</name>
    <dbReference type="NCBI Taxonomy" id="359917"/>
    <lineage>
        <taxon>Bacteria</taxon>
        <taxon>Bacillati</taxon>
        <taxon>Bacillota</taxon>
        <taxon>Bacilli</taxon>
        <taxon>Bacillales</taxon>
        <taxon>Paenibacillaceae</taxon>
        <taxon>Paenibacillus</taxon>
    </lineage>
</organism>
<dbReference type="InterPro" id="IPR033412">
    <property type="entry name" value="PFOR_II"/>
</dbReference>
<dbReference type="Gene3D" id="3.40.50.970">
    <property type="match status" value="1"/>
</dbReference>
<evidence type="ECO:0000256" key="1">
    <source>
        <dbReference type="ARBA" id="ARBA00023002"/>
    </source>
</evidence>
<dbReference type="InterPro" id="IPR002880">
    <property type="entry name" value="Pyrv_Fd/Flavodoxin_OxRdtase_N"/>
</dbReference>
<accession>A0ABS7CGV8</accession>
<keyword evidence="5" id="KW-1185">Reference proteome</keyword>
<reference evidence="4 5" key="1">
    <citation type="submission" date="2021-07" db="EMBL/GenBank/DDBJ databases">
        <title>Paenibacillus radiodurans sp. nov., isolated from the southeastern edge of Tengger Desert.</title>
        <authorList>
            <person name="Zhang G."/>
        </authorList>
    </citation>
    <scope>NUCLEOTIDE SEQUENCE [LARGE SCALE GENOMIC DNA]</scope>
    <source>
        <strain evidence="4 5">CCM 7311</strain>
    </source>
</reference>
<dbReference type="InterPro" id="IPR050722">
    <property type="entry name" value="Pyruvate:ferred/Flavod_OxRd"/>
</dbReference>